<accession>A0A0F9EVS5</accession>
<evidence type="ECO:0000256" key="1">
    <source>
        <dbReference type="SAM" id="MobiDB-lite"/>
    </source>
</evidence>
<protein>
    <submittedName>
        <fullName evidence="2">Uncharacterized protein</fullName>
    </submittedName>
</protein>
<name>A0A0F9EVS5_9ZZZZ</name>
<sequence>MPFYPPWADRDGDPAHTQGSGLDEYLGTEMEKAQHQAEDDEGEVRAADVEQAHQEADHMRDVEQDRQMVTEDPEPPRPGLGLPYVRGVEELRVLSYNYWNANGIGICIIAVEGHVADWAAYIGGDDGQRTEECVAWTKRFGCKLSRKQANRWFPELPIEAYRE</sequence>
<feature type="compositionally biased region" description="Basic and acidic residues" evidence="1">
    <location>
        <begin position="29"/>
        <end position="69"/>
    </location>
</feature>
<dbReference type="EMBL" id="LAZR01023534">
    <property type="protein sequence ID" value="KKL78199.1"/>
    <property type="molecule type" value="Genomic_DNA"/>
</dbReference>
<reference evidence="2" key="1">
    <citation type="journal article" date="2015" name="Nature">
        <title>Complex archaea that bridge the gap between prokaryotes and eukaryotes.</title>
        <authorList>
            <person name="Spang A."/>
            <person name="Saw J.H."/>
            <person name="Jorgensen S.L."/>
            <person name="Zaremba-Niedzwiedzka K."/>
            <person name="Martijn J."/>
            <person name="Lind A.E."/>
            <person name="van Eijk R."/>
            <person name="Schleper C."/>
            <person name="Guy L."/>
            <person name="Ettema T.J."/>
        </authorList>
    </citation>
    <scope>NUCLEOTIDE SEQUENCE</scope>
</reference>
<feature type="region of interest" description="Disordered" evidence="1">
    <location>
        <begin position="1"/>
        <end position="81"/>
    </location>
</feature>
<evidence type="ECO:0000313" key="2">
    <source>
        <dbReference type="EMBL" id="KKL78199.1"/>
    </source>
</evidence>
<comment type="caution">
    <text evidence="2">The sequence shown here is derived from an EMBL/GenBank/DDBJ whole genome shotgun (WGS) entry which is preliminary data.</text>
</comment>
<proteinExistence type="predicted"/>
<organism evidence="2">
    <name type="scientific">marine sediment metagenome</name>
    <dbReference type="NCBI Taxonomy" id="412755"/>
    <lineage>
        <taxon>unclassified sequences</taxon>
        <taxon>metagenomes</taxon>
        <taxon>ecological metagenomes</taxon>
    </lineage>
</organism>
<dbReference type="AlphaFoldDB" id="A0A0F9EVS5"/>
<gene>
    <name evidence="2" type="ORF">LCGC14_2027270</name>
</gene>